<evidence type="ECO:0000313" key="3">
    <source>
        <dbReference type="Proteomes" id="UP000649768"/>
    </source>
</evidence>
<reference evidence="2 3" key="1">
    <citation type="submission" date="2020-09" db="EMBL/GenBank/DDBJ databases">
        <title>Photobacterium sp. CAU 1568 isolated from sand of Sido Beach.</title>
        <authorList>
            <person name="Kim W."/>
        </authorList>
    </citation>
    <scope>NUCLEOTIDE SEQUENCE [LARGE SCALE GENOMIC DNA]</scope>
    <source>
        <strain evidence="2 3">CAU 1568</strain>
    </source>
</reference>
<feature type="transmembrane region" description="Helical" evidence="1">
    <location>
        <begin position="47"/>
        <end position="65"/>
    </location>
</feature>
<name>A0ABR9BSG4_9GAMM</name>
<dbReference type="EMBL" id="JACYTP010000014">
    <property type="protein sequence ID" value="MBD8514582.1"/>
    <property type="molecule type" value="Genomic_DNA"/>
</dbReference>
<gene>
    <name evidence="2" type="ORF">IFO68_18020</name>
</gene>
<keyword evidence="1" id="KW-0472">Membrane</keyword>
<evidence type="ECO:0000313" key="2">
    <source>
        <dbReference type="EMBL" id="MBD8514582.1"/>
    </source>
</evidence>
<feature type="transmembrane region" description="Helical" evidence="1">
    <location>
        <begin position="12"/>
        <end position="35"/>
    </location>
</feature>
<dbReference type="Proteomes" id="UP000649768">
    <property type="component" value="Unassembled WGS sequence"/>
</dbReference>
<dbReference type="RefSeq" id="WP_192017208.1">
    <property type="nucleotide sequence ID" value="NZ_JACYTP010000014.1"/>
</dbReference>
<keyword evidence="1" id="KW-1133">Transmembrane helix</keyword>
<organism evidence="2 3">
    <name type="scientific">Photobacterium arenosum</name>
    <dbReference type="NCBI Taxonomy" id="2774143"/>
    <lineage>
        <taxon>Bacteria</taxon>
        <taxon>Pseudomonadati</taxon>
        <taxon>Pseudomonadota</taxon>
        <taxon>Gammaproteobacteria</taxon>
        <taxon>Vibrionales</taxon>
        <taxon>Vibrionaceae</taxon>
        <taxon>Photobacterium</taxon>
    </lineage>
</organism>
<keyword evidence="1" id="KW-0812">Transmembrane</keyword>
<proteinExistence type="predicted"/>
<sequence length="90" mass="9541">MDKDVTVLKAVSGLIALSMWIMLAVTPAMFGLLLAGPVCLVMGEVNGAVVMSFTAIGLIVGAVWAERIRSGEGLSVFWSKLVASPELDRY</sequence>
<keyword evidence="3" id="KW-1185">Reference proteome</keyword>
<evidence type="ECO:0000256" key="1">
    <source>
        <dbReference type="SAM" id="Phobius"/>
    </source>
</evidence>
<protein>
    <submittedName>
        <fullName evidence="2">Uncharacterized protein</fullName>
    </submittedName>
</protein>
<accession>A0ABR9BSG4</accession>
<comment type="caution">
    <text evidence="2">The sequence shown here is derived from an EMBL/GenBank/DDBJ whole genome shotgun (WGS) entry which is preliminary data.</text>
</comment>